<dbReference type="PROSITE" id="PS50975">
    <property type="entry name" value="ATP_GRASP"/>
    <property type="match status" value="1"/>
</dbReference>
<accession>A0A117MMM0</accession>
<organism evidence="6 7">
    <name type="scientific">Streptomyces regalis</name>
    <dbReference type="NCBI Taxonomy" id="68262"/>
    <lineage>
        <taxon>Bacteria</taxon>
        <taxon>Bacillati</taxon>
        <taxon>Actinomycetota</taxon>
        <taxon>Actinomycetes</taxon>
        <taxon>Kitasatosporales</taxon>
        <taxon>Streptomycetaceae</taxon>
        <taxon>Streptomyces</taxon>
    </lineage>
</organism>
<gene>
    <name evidence="6" type="ORF">ADL12_34130</name>
</gene>
<comment type="caution">
    <text evidence="6">The sequence shown here is derived from an EMBL/GenBank/DDBJ whole genome shotgun (WGS) entry which is preliminary data.</text>
</comment>
<keyword evidence="3 4" id="KW-0067">ATP-binding</keyword>
<dbReference type="GO" id="GO:0016874">
    <property type="term" value="F:ligase activity"/>
    <property type="evidence" value="ECO:0007669"/>
    <property type="project" value="UniProtKB-KW"/>
</dbReference>
<sequence length="312" mass="33830">MLLAAELRSEFDLPGMKFEVAELFRDKFKMKRAVRAAGAADVPEFAALNTERDLYALDWSSSRKVIKSRHGVAAKDLYIVDGLAEAQSVVRGIELAGGAYEIEEFITGQIYHCDSVVVDGEIRFASVGRYLADPASYSPGGMFGTVLVLEGELQRRIKEVSASVLKALKIQDGTTHLELFHTPDDRLVFCEVAARPPGGIIPPVIEHQYGFNILETQIRIDAGLDAELETSQMSEGACGFIAFYPGGPDRGIPESCFADLGVVEHESHAGAGDGHGGVRYSTDFQDSYVVRAADEATLASHIASIESMRLAE</sequence>
<evidence type="ECO:0000256" key="3">
    <source>
        <dbReference type="ARBA" id="ARBA00022840"/>
    </source>
</evidence>
<dbReference type="InterPro" id="IPR052032">
    <property type="entry name" value="ATP-dep_AA_Ligase"/>
</dbReference>
<dbReference type="AlphaFoldDB" id="A0A117MMM0"/>
<dbReference type="Proteomes" id="UP000053923">
    <property type="component" value="Unassembled WGS sequence"/>
</dbReference>
<dbReference type="SUPFAM" id="SSF56059">
    <property type="entry name" value="Glutathione synthetase ATP-binding domain-like"/>
    <property type="match status" value="1"/>
</dbReference>
<dbReference type="GO" id="GO:0005524">
    <property type="term" value="F:ATP binding"/>
    <property type="evidence" value="ECO:0007669"/>
    <property type="project" value="UniProtKB-UniRule"/>
</dbReference>
<name>A0A117MMM0_9ACTN</name>
<keyword evidence="7" id="KW-1185">Reference proteome</keyword>
<evidence type="ECO:0000313" key="7">
    <source>
        <dbReference type="Proteomes" id="UP000053923"/>
    </source>
</evidence>
<dbReference type="GO" id="GO:0046872">
    <property type="term" value="F:metal ion binding"/>
    <property type="evidence" value="ECO:0007669"/>
    <property type="project" value="InterPro"/>
</dbReference>
<protein>
    <recommendedName>
        <fullName evidence="5">ATP-grasp domain-containing protein</fullName>
    </recommendedName>
</protein>
<proteinExistence type="predicted"/>
<dbReference type="Gene3D" id="3.40.50.20">
    <property type="match status" value="1"/>
</dbReference>
<evidence type="ECO:0000259" key="5">
    <source>
        <dbReference type="PROSITE" id="PS50975"/>
    </source>
</evidence>
<evidence type="ECO:0000256" key="1">
    <source>
        <dbReference type="ARBA" id="ARBA00022598"/>
    </source>
</evidence>
<dbReference type="InterPro" id="IPR011761">
    <property type="entry name" value="ATP-grasp"/>
</dbReference>
<dbReference type="PANTHER" id="PTHR43585">
    <property type="entry name" value="FUMIPYRROLE BIOSYNTHESIS PROTEIN C"/>
    <property type="match status" value="1"/>
</dbReference>
<keyword evidence="1" id="KW-0436">Ligase</keyword>
<evidence type="ECO:0000256" key="2">
    <source>
        <dbReference type="ARBA" id="ARBA00022741"/>
    </source>
</evidence>
<feature type="domain" description="ATP-grasp" evidence="5">
    <location>
        <begin position="32"/>
        <end position="222"/>
    </location>
</feature>
<dbReference type="EMBL" id="LLZG01000366">
    <property type="protein sequence ID" value="KUL25749.1"/>
    <property type="molecule type" value="Genomic_DNA"/>
</dbReference>
<dbReference type="Gene3D" id="3.30.470.20">
    <property type="entry name" value="ATP-grasp fold, B domain"/>
    <property type="match status" value="1"/>
</dbReference>
<evidence type="ECO:0000313" key="6">
    <source>
        <dbReference type="EMBL" id="KUL25749.1"/>
    </source>
</evidence>
<keyword evidence="2 4" id="KW-0547">Nucleotide-binding</keyword>
<dbReference type="PANTHER" id="PTHR43585:SF2">
    <property type="entry name" value="ATP-GRASP ENZYME FSQD"/>
    <property type="match status" value="1"/>
</dbReference>
<evidence type="ECO:0000256" key="4">
    <source>
        <dbReference type="PROSITE-ProRule" id="PRU00409"/>
    </source>
</evidence>
<reference evidence="7" key="1">
    <citation type="submission" date="2015-10" db="EMBL/GenBank/DDBJ databases">
        <authorList>
            <person name="Ju K.-S."/>
            <person name="Doroghazi J.R."/>
            <person name="Metcalf W.W."/>
        </authorList>
    </citation>
    <scope>NUCLEOTIDE SEQUENCE [LARGE SCALE GENOMIC DNA]</scope>
    <source>
        <strain evidence="7">NRRL 3151</strain>
    </source>
</reference>